<dbReference type="GO" id="GO:0005886">
    <property type="term" value="C:plasma membrane"/>
    <property type="evidence" value="ECO:0007669"/>
    <property type="project" value="UniProtKB-SubCell"/>
</dbReference>
<gene>
    <name evidence="10" type="ORF">K814_0131565</name>
</gene>
<dbReference type="GO" id="GO:0006493">
    <property type="term" value="P:protein O-linked glycosylation"/>
    <property type="evidence" value="ECO:0007669"/>
    <property type="project" value="InterPro"/>
</dbReference>
<evidence type="ECO:0000256" key="3">
    <source>
        <dbReference type="ARBA" id="ARBA00022676"/>
    </source>
</evidence>
<evidence type="ECO:0000256" key="2">
    <source>
        <dbReference type="ARBA" id="ARBA00022475"/>
    </source>
</evidence>
<dbReference type="GO" id="GO:0000030">
    <property type="term" value="F:mannosyltransferase activity"/>
    <property type="evidence" value="ECO:0007669"/>
    <property type="project" value="InterPro"/>
</dbReference>
<feature type="transmembrane region" description="Helical" evidence="8">
    <location>
        <begin position="119"/>
        <end position="135"/>
    </location>
</feature>
<feature type="transmembrane region" description="Helical" evidence="8">
    <location>
        <begin position="409"/>
        <end position="427"/>
    </location>
</feature>
<proteinExistence type="predicted"/>
<keyword evidence="7 8" id="KW-0472">Membrane</keyword>
<dbReference type="OrthoDB" id="7025480at2"/>
<dbReference type="AlphaFoldDB" id="A0A0A1YU14"/>
<feature type="transmembrane region" description="Helical" evidence="8">
    <location>
        <begin position="260"/>
        <end position="287"/>
    </location>
</feature>
<evidence type="ECO:0000256" key="6">
    <source>
        <dbReference type="ARBA" id="ARBA00022989"/>
    </source>
</evidence>
<feature type="transmembrane region" description="Helical" evidence="8">
    <location>
        <begin position="20"/>
        <end position="46"/>
    </location>
</feature>
<evidence type="ECO:0000313" key="10">
    <source>
        <dbReference type="EMBL" id="KGE63952.1"/>
    </source>
</evidence>
<evidence type="ECO:0000256" key="4">
    <source>
        <dbReference type="ARBA" id="ARBA00022679"/>
    </source>
</evidence>
<dbReference type="GO" id="GO:0009103">
    <property type="term" value="P:lipopolysaccharide biosynthetic process"/>
    <property type="evidence" value="ECO:0007669"/>
    <property type="project" value="UniProtKB-ARBA"/>
</dbReference>
<comment type="caution">
    <text evidence="10">The sequence shown here is derived from an EMBL/GenBank/DDBJ whole genome shotgun (WGS) entry which is preliminary data.</text>
</comment>
<dbReference type="InterPro" id="IPR050297">
    <property type="entry name" value="LipidA_mod_glycosyltrf_83"/>
</dbReference>
<dbReference type="Proteomes" id="UP000030060">
    <property type="component" value="Unassembled WGS sequence"/>
</dbReference>
<name>A0A0A1YU14_PSEFL</name>
<sequence length="540" mass="59194">MNKDRPPLLTPTIRLQSLGLGLLALLLFIAGSWHQAIIGFDSRFVLFAQEMLRHGPGFFPTTYGQPYADYLATSTLLTWLLSLPLGQVTSLTAWLPTAMASAVIVTLVYRLTAPYSQRWGLLSIAILLLSSTFISETRSVSLDQMLAAIALAVFYLGYAHDHFGAGKRLHWLYLLLIVGFAVRGPIGLVIPTGVLCSYYLINRQWRQLFSFGLLGLALLVACVGLLLLMAKLSGGEQFMQDVIRMQFLGRMDGSEGSSGVLYYFTSSLGNYALAYPMAVLVLLAMLISGRRAPGPALQLVWYCAAAGLLVMLGLSIPQAKKARYVLPMLPMAAIIAAYPFQVAHGRLFAGLRGLMLGIWTLLPTLLIAGLLLARPHYPEQLSDLGWILGVLGVLQVVALLALLKTQLRAVGPAFAAVLAVWATYIMVVEPLERSVYDTRTFTLQVHEQVMQQKAPVVLHGLGKDAKAIKYMVNLDCDQVPLFTQQAADLKPLQGPAWLVMSEADYEGLTDPRLRSITPTLAGEFDRNPYVLLHLEKSPQP</sequence>
<feature type="transmembrane region" description="Helical" evidence="8">
    <location>
        <begin position="299"/>
        <end position="317"/>
    </location>
</feature>
<keyword evidence="4 10" id="KW-0808">Transferase</keyword>
<reference evidence="10 11" key="1">
    <citation type="journal article" date="2013" name="Genome Announc.">
        <title>Draft Genome Sequence of Pseudomonas fluorescens LMG 5329, a White Line-Inducing Principle-Producing Bioindicator for the Mushroom Pathogen Pseudomonas tolaasii.</title>
        <authorList>
            <person name="Ghequire M.G."/>
            <person name="Rokni-Zadeh H."/>
            <person name="Zarrineh P."/>
            <person name="De Mot R."/>
        </authorList>
    </citation>
    <scope>NUCLEOTIDE SEQUENCE [LARGE SCALE GENOMIC DNA]</scope>
    <source>
        <strain evidence="10 11">LMG 5329</strain>
    </source>
</reference>
<comment type="subcellular location">
    <subcellularLocation>
        <location evidence="1">Cell membrane</location>
        <topology evidence="1">Multi-pass membrane protein</topology>
    </subcellularLocation>
</comment>
<dbReference type="EMBL" id="ASGY01000251">
    <property type="protein sequence ID" value="KGE63952.1"/>
    <property type="molecule type" value="Genomic_DNA"/>
</dbReference>
<evidence type="ECO:0000313" key="11">
    <source>
        <dbReference type="Proteomes" id="UP000030060"/>
    </source>
</evidence>
<feature type="transmembrane region" description="Helical" evidence="8">
    <location>
        <begin position="353"/>
        <end position="372"/>
    </location>
</feature>
<accession>A0A0A1YU14</accession>
<evidence type="ECO:0000256" key="8">
    <source>
        <dbReference type="SAM" id="Phobius"/>
    </source>
</evidence>
<keyword evidence="3" id="KW-0328">Glycosyltransferase</keyword>
<feature type="transmembrane region" description="Helical" evidence="8">
    <location>
        <begin position="171"/>
        <end position="201"/>
    </location>
</feature>
<feature type="transmembrane region" description="Helical" evidence="8">
    <location>
        <begin position="384"/>
        <end position="403"/>
    </location>
</feature>
<keyword evidence="5 8" id="KW-0812">Transmembrane</keyword>
<dbReference type="InterPro" id="IPR038731">
    <property type="entry name" value="RgtA/B/C-like"/>
</dbReference>
<dbReference type="GO" id="GO:0016763">
    <property type="term" value="F:pentosyltransferase activity"/>
    <property type="evidence" value="ECO:0007669"/>
    <property type="project" value="TreeGrafter"/>
</dbReference>
<feature type="transmembrane region" description="Helical" evidence="8">
    <location>
        <begin position="141"/>
        <end position="159"/>
    </location>
</feature>
<dbReference type="GO" id="GO:0010041">
    <property type="term" value="P:response to iron(III) ion"/>
    <property type="evidence" value="ECO:0007669"/>
    <property type="project" value="TreeGrafter"/>
</dbReference>
<evidence type="ECO:0000256" key="1">
    <source>
        <dbReference type="ARBA" id="ARBA00004651"/>
    </source>
</evidence>
<feature type="transmembrane region" description="Helical" evidence="8">
    <location>
        <begin position="324"/>
        <end position="341"/>
    </location>
</feature>
<feature type="domain" description="Glycosyltransferase RgtA/B/C/D-like" evidence="9">
    <location>
        <begin position="82"/>
        <end position="221"/>
    </location>
</feature>
<dbReference type="PANTHER" id="PTHR33908:SF3">
    <property type="entry name" value="UNDECAPRENYL PHOSPHATE-ALPHA-4-AMINO-4-DEOXY-L-ARABINOSE ARABINOSYL TRANSFERASE"/>
    <property type="match status" value="1"/>
</dbReference>
<evidence type="ECO:0000256" key="5">
    <source>
        <dbReference type="ARBA" id="ARBA00022692"/>
    </source>
</evidence>
<keyword evidence="6 8" id="KW-1133">Transmembrane helix</keyword>
<organism evidence="10 11">
    <name type="scientific">Pseudomonas fluorescens LMG 5329</name>
    <dbReference type="NCBI Taxonomy" id="1324332"/>
    <lineage>
        <taxon>Bacteria</taxon>
        <taxon>Pseudomonadati</taxon>
        <taxon>Pseudomonadota</taxon>
        <taxon>Gammaproteobacteria</taxon>
        <taxon>Pseudomonadales</taxon>
        <taxon>Pseudomonadaceae</taxon>
        <taxon>Pseudomonas</taxon>
    </lineage>
</organism>
<feature type="transmembrane region" description="Helical" evidence="8">
    <location>
        <begin position="207"/>
        <end position="230"/>
    </location>
</feature>
<keyword evidence="2" id="KW-1003">Cell membrane</keyword>
<dbReference type="Pfam" id="PF13231">
    <property type="entry name" value="PMT_2"/>
    <property type="match status" value="1"/>
</dbReference>
<dbReference type="RefSeq" id="WP_038851486.1">
    <property type="nucleotide sequence ID" value="NZ_ASGY01000251.1"/>
</dbReference>
<protein>
    <submittedName>
        <fullName evidence="10">Glycosyltransferase</fullName>
    </submittedName>
</protein>
<evidence type="ECO:0000259" key="9">
    <source>
        <dbReference type="Pfam" id="PF13231"/>
    </source>
</evidence>
<feature type="transmembrane region" description="Helical" evidence="8">
    <location>
        <begin position="91"/>
        <end position="112"/>
    </location>
</feature>
<dbReference type="PANTHER" id="PTHR33908">
    <property type="entry name" value="MANNOSYLTRANSFERASE YKCB-RELATED"/>
    <property type="match status" value="1"/>
</dbReference>
<evidence type="ECO:0000256" key="7">
    <source>
        <dbReference type="ARBA" id="ARBA00023136"/>
    </source>
</evidence>